<dbReference type="SUPFAM" id="SSF51735">
    <property type="entry name" value="NAD(P)-binding Rossmann-fold domains"/>
    <property type="match status" value="1"/>
</dbReference>
<dbReference type="CDD" id="cd05285">
    <property type="entry name" value="sorbitol_DH"/>
    <property type="match status" value="1"/>
</dbReference>
<evidence type="ECO:0000256" key="1">
    <source>
        <dbReference type="ARBA" id="ARBA00001947"/>
    </source>
</evidence>
<dbReference type="AlphaFoldDB" id="E5A1S8"/>
<evidence type="ECO:0000256" key="6">
    <source>
        <dbReference type="ARBA" id="ARBA00023027"/>
    </source>
</evidence>
<dbReference type="SUPFAM" id="SSF50129">
    <property type="entry name" value="GroES-like"/>
    <property type="match status" value="1"/>
</dbReference>
<keyword evidence="14" id="KW-1185">Reference proteome</keyword>
<dbReference type="InterPro" id="IPR045306">
    <property type="entry name" value="SDH-like"/>
</dbReference>
<comment type="function">
    <text evidence="7">Xylitol dehydrogenase which catalyzes the conversion of xylitol to D-xylulose. Xylose is a major component of hemicelluloses such as xylan. Most fungi utilize D-xylose via three enzymatic reactions, xylose reductase (XR), xylitol dehydrogenase (XDH), and xylulokinase, to form xylulose 5-phosphate, which enters pentose phosphate pathway.</text>
</comment>
<reference evidence="14" key="1">
    <citation type="journal article" date="2011" name="Nat. Commun.">
        <title>Effector diversification within compartments of the Leptosphaeria maculans genome affected by Repeat-Induced Point mutations.</title>
        <authorList>
            <person name="Rouxel T."/>
            <person name="Grandaubert J."/>
            <person name="Hane J.K."/>
            <person name="Hoede C."/>
            <person name="van de Wouw A.P."/>
            <person name="Couloux A."/>
            <person name="Dominguez V."/>
            <person name="Anthouard V."/>
            <person name="Bally P."/>
            <person name="Bourras S."/>
            <person name="Cozijnsen A.J."/>
            <person name="Ciuffetti L.M."/>
            <person name="Degrave A."/>
            <person name="Dilmaghani A."/>
            <person name="Duret L."/>
            <person name="Fudal I."/>
            <person name="Goodwin S.B."/>
            <person name="Gout L."/>
            <person name="Glaser N."/>
            <person name="Linglin J."/>
            <person name="Kema G.H.J."/>
            <person name="Lapalu N."/>
            <person name="Lawrence C.B."/>
            <person name="May K."/>
            <person name="Meyer M."/>
            <person name="Ollivier B."/>
            <person name="Poulain J."/>
            <person name="Schoch C.L."/>
            <person name="Simon A."/>
            <person name="Spatafora J.W."/>
            <person name="Stachowiak A."/>
            <person name="Turgeon B.G."/>
            <person name="Tyler B.M."/>
            <person name="Vincent D."/>
            <person name="Weissenbach J."/>
            <person name="Amselem J."/>
            <person name="Quesneville H."/>
            <person name="Oliver R.P."/>
            <person name="Wincker P."/>
            <person name="Balesdent M.-H."/>
            <person name="Howlett B.J."/>
        </authorList>
    </citation>
    <scope>NUCLEOTIDE SEQUENCE [LARGE SCALE GENOMIC DNA]</scope>
    <source>
        <strain evidence="14">JN3 / isolate v23.1.3 / race Av1-4-5-6-7-8</strain>
    </source>
</reference>
<dbReference type="PANTHER" id="PTHR43161:SF9">
    <property type="entry name" value="SORBITOL DEHYDROGENASE"/>
    <property type="match status" value="1"/>
</dbReference>
<dbReference type="PROSITE" id="PS00059">
    <property type="entry name" value="ADH_ZINC"/>
    <property type="match status" value="1"/>
</dbReference>
<dbReference type="OrthoDB" id="3941538at2759"/>
<dbReference type="CDD" id="cd02440">
    <property type="entry name" value="AdoMet_MTases"/>
    <property type="match status" value="1"/>
</dbReference>
<keyword evidence="3 11" id="KW-0479">Metal-binding</keyword>
<dbReference type="GeneID" id="13281793"/>
<name>E5A1S8_LEPMJ</name>
<dbReference type="InterPro" id="IPR019410">
    <property type="entry name" value="Methyltransf_16"/>
</dbReference>
<evidence type="ECO:0000256" key="9">
    <source>
        <dbReference type="ARBA" id="ARBA00026119"/>
    </source>
</evidence>
<keyword evidence="4 11" id="KW-0862">Zinc</keyword>
<proteinExistence type="inferred from homology"/>
<dbReference type="OMA" id="NHEVIST"/>
<gene>
    <name evidence="13" type="ORF">LEMA_P090540.1</name>
</gene>
<dbReference type="VEuPathDB" id="FungiDB:LEMA_P090540.1"/>
<evidence type="ECO:0000256" key="11">
    <source>
        <dbReference type="RuleBase" id="RU361277"/>
    </source>
</evidence>
<dbReference type="Pfam" id="PF00107">
    <property type="entry name" value="ADH_zinc_N"/>
    <property type="match status" value="1"/>
</dbReference>
<evidence type="ECO:0000256" key="4">
    <source>
        <dbReference type="ARBA" id="ARBA00022833"/>
    </source>
</evidence>
<evidence type="ECO:0000256" key="7">
    <source>
        <dbReference type="ARBA" id="ARBA00024843"/>
    </source>
</evidence>
<dbReference type="InterPro" id="IPR020843">
    <property type="entry name" value="ER"/>
</dbReference>
<dbReference type="InParanoid" id="E5A1S8"/>
<dbReference type="InterPro" id="IPR011032">
    <property type="entry name" value="GroES-like_sf"/>
</dbReference>
<dbReference type="InterPro" id="IPR029063">
    <property type="entry name" value="SAM-dependent_MTases_sf"/>
</dbReference>
<dbReference type="InterPro" id="IPR002328">
    <property type="entry name" value="ADH_Zn_CS"/>
</dbReference>
<protein>
    <recommendedName>
        <fullName evidence="9">D-xylulose reductase</fullName>
        <ecNumber evidence="9">1.1.1.9</ecNumber>
    </recommendedName>
    <alternativeName>
        <fullName evidence="10">Xylitol dehydrogenase A</fullName>
    </alternativeName>
</protein>
<dbReference type="Gene3D" id="3.90.180.10">
    <property type="entry name" value="Medium-chain alcohol dehydrogenases, catalytic domain"/>
    <property type="match status" value="1"/>
</dbReference>
<evidence type="ECO:0000313" key="13">
    <source>
        <dbReference type="EMBL" id="CBX97645.1"/>
    </source>
</evidence>
<sequence>MYYTISCMGLAPPQRTWICCAAHPPVRCNATPAYICALMTANVMSTLHVFDLPQLYTKPAAHILLEALALLTTVPPSWEKSRASGPSNQSGDAVAGQIDINPEGVTRYLTSIVSSGLRWIEDEDAKEAIYKQASARLSERSGRSAMGSMSRTFQIPTATNPFELSIHEPAMTGDELGLKTWAASYLLAKRLHKFHLTPSEDTRKLRVLELGSGTGLVGLAMAGLGAHVHLTDMSSICPNLARNVRANYHTISQNNGSARTATLDWSCPALYEPFDDHVTPYGASNVPEKFPLILAADSLYAPDHPRMLANSIAQWLSREDEAKVIVEFPYRDAYLPQIKDFRQRMSDIGLEIVDQGEENGFDDWQSSTNYGADEDEDDAVITIGVNFKMTTQTSSQKNPSFVLQEPNKVRYEDRPIPELPSPYDVIVKPKWTGICGSDVHYWVHGRIGHFIVEKPMVLGHESSGIIHAVGDKVRTLKIGDRVAMEPGVPCRRCVRCKEGKYNLCPDMAFAATPPYDGTLARYYTLPEDYCYKLPDNMSMEEGALMEPTAVAVHITRQAAVKPGDSVVVFGAGPVGLLCCAVAKAYGAKKIVTVDINDERMQFALKYAANTSFKSQRVSAEENAANLIKECGLDAGADVIIDASGAEPCIQMAIHALRMGGTYVQGGMGKPDINFPIMAMCTKELNVKGSFRYGSGDYQTAIDLVASGRISIGELITGKVKFEDAEKAFADVKVGKGIKILIEGPGE</sequence>
<dbReference type="InterPro" id="IPR013149">
    <property type="entry name" value="ADH-like_C"/>
</dbReference>
<dbReference type="EMBL" id="FP929132">
    <property type="protein sequence ID" value="CBX97645.1"/>
    <property type="molecule type" value="Genomic_DNA"/>
</dbReference>
<dbReference type="eggNOG" id="KOG2793">
    <property type="taxonomic scope" value="Eukaryota"/>
</dbReference>
<dbReference type="GO" id="GO:0008270">
    <property type="term" value="F:zinc ion binding"/>
    <property type="evidence" value="ECO:0007669"/>
    <property type="project" value="InterPro"/>
</dbReference>
<dbReference type="SUPFAM" id="SSF53335">
    <property type="entry name" value="S-adenosyl-L-methionine-dependent methyltransferases"/>
    <property type="match status" value="1"/>
</dbReference>
<dbReference type="eggNOG" id="KOG0024">
    <property type="taxonomic scope" value="Eukaryota"/>
</dbReference>
<comment type="similarity">
    <text evidence="2 11">Belongs to the zinc-containing alcohol dehydrogenase family.</text>
</comment>
<dbReference type="GO" id="GO:0008757">
    <property type="term" value="F:S-adenosylmethionine-dependent methyltransferase activity"/>
    <property type="evidence" value="ECO:0007669"/>
    <property type="project" value="UniProtKB-ARBA"/>
</dbReference>
<accession>E5A1S8</accession>
<organism evidence="14">
    <name type="scientific">Leptosphaeria maculans (strain JN3 / isolate v23.1.3 / race Av1-4-5-6-7-8)</name>
    <name type="common">Blackleg fungus</name>
    <name type="synonym">Phoma lingam</name>
    <dbReference type="NCBI Taxonomy" id="985895"/>
    <lineage>
        <taxon>Eukaryota</taxon>
        <taxon>Fungi</taxon>
        <taxon>Dikarya</taxon>
        <taxon>Ascomycota</taxon>
        <taxon>Pezizomycotina</taxon>
        <taxon>Dothideomycetes</taxon>
        <taxon>Pleosporomycetidae</taxon>
        <taxon>Pleosporales</taxon>
        <taxon>Pleosporineae</taxon>
        <taxon>Leptosphaeriaceae</taxon>
        <taxon>Plenodomus</taxon>
        <taxon>Plenodomus lingam/Leptosphaeria maculans species complex</taxon>
    </lineage>
</organism>
<dbReference type="GO" id="GO:0003939">
    <property type="term" value="F:L-iditol 2-dehydrogenase (NAD+) activity"/>
    <property type="evidence" value="ECO:0007669"/>
    <property type="project" value="TreeGrafter"/>
</dbReference>
<comment type="pathway">
    <text evidence="8">Carbohydrate degradation; L-arabinose degradation via L-arabinitol; D-xylulose 5-phosphate from L-arabinose (fungal route): step 4/5.</text>
</comment>
<dbReference type="InterPro" id="IPR036291">
    <property type="entry name" value="NAD(P)-bd_dom_sf"/>
</dbReference>
<dbReference type="Gene3D" id="3.40.50.150">
    <property type="entry name" value="Vaccinia Virus protein VP39"/>
    <property type="match status" value="1"/>
</dbReference>
<dbReference type="GO" id="GO:0046526">
    <property type="term" value="F:D-xylulose reductase activity"/>
    <property type="evidence" value="ECO:0007669"/>
    <property type="project" value="UniProtKB-EC"/>
</dbReference>
<evidence type="ECO:0000256" key="10">
    <source>
        <dbReference type="ARBA" id="ARBA00030139"/>
    </source>
</evidence>
<evidence type="ECO:0000259" key="12">
    <source>
        <dbReference type="SMART" id="SM00829"/>
    </source>
</evidence>
<evidence type="ECO:0000256" key="8">
    <source>
        <dbReference type="ARBA" id="ARBA00025713"/>
    </source>
</evidence>
<dbReference type="GO" id="GO:0006062">
    <property type="term" value="P:sorbitol catabolic process"/>
    <property type="evidence" value="ECO:0007669"/>
    <property type="project" value="TreeGrafter"/>
</dbReference>
<dbReference type="Pfam" id="PF10294">
    <property type="entry name" value="Methyltransf_16"/>
    <property type="match status" value="1"/>
</dbReference>
<dbReference type="HOGENOM" id="CLU_021925_0_0_1"/>
<dbReference type="Pfam" id="PF08240">
    <property type="entry name" value="ADH_N"/>
    <property type="match status" value="1"/>
</dbReference>
<dbReference type="Gene3D" id="3.40.50.720">
    <property type="entry name" value="NAD(P)-binding Rossmann-like Domain"/>
    <property type="match status" value="1"/>
</dbReference>
<comment type="cofactor">
    <cofactor evidence="1 11">
        <name>Zn(2+)</name>
        <dbReference type="ChEBI" id="CHEBI:29105"/>
    </cofactor>
</comment>
<keyword evidence="6" id="KW-0520">NAD</keyword>
<evidence type="ECO:0000256" key="5">
    <source>
        <dbReference type="ARBA" id="ARBA00023002"/>
    </source>
</evidence>
<dbReference type="FunFam" id="3.40.50.720:FF:000068">
    <property type="entry name" value="Sorbitol dehydrogenase"/>
    <property type="match status" value="1"/>
</dbReference>
<dbReference type="Proteomes" id="UP000002668">
    <property type="component" value="Genome"/>
</dbReference>
<evidence type="ECO:0000256" key="3">
    <source>
        <dbReference type="ARBA" id="ARBA00022723"/>
    </source>
</evidence>
<dbReference type="STRING" id="985895.E5A1S8"/>
<keyword evidence="5" id="KW-0560">Oxidoreductase</keyword>
<evidence type="ECO:0000256" key="2">
    <source>
        <dbReference type="ARBA" id="ARBA00008072"/>
    </source>
</evidence>
<dbReference type="EC" id="1.1.1.9" evidence="9"/>
<feature type="domain" description="Enoyl reductase (ER)" evidence="12">
    <location>
        <begin position="404"/>
        <end position="741"/>
    </location>
</feature>
<evidence type="ECO:0000313" key="14">
    <source>
        <dbReference type="Proteomes" id="UP000002668"/>
    </source>
</evidence>
<dbReference type="PANTHER" id="PTHR43161">
    <property type="entry name" value="SORBITOL DEHYDROGENASE"/>
    <property type="match status" value="1"/>
</dbReference>
<dbReference type="SMART" id="SM00829">
    <property type="entry name" value="PKS_ER"/>
    <property type="match status" value="1"/>
</dbReference>
<dbReference type="InterPro" id="IPR013154">
    <property type="entry name" value="ADH-like_N"/>
</dbReference>